<comment type="similarity">
    <text evidence="1 3">Belongs to the EXO70 family.</text>
</comment>
<dbReference type="InterPro" id="IPR004140">
    <property type="entry name" value="Exo70"/>
</dbReference>
<dbReference type="Pfam" id="PF20669">
    <property type="entry name" value="Exo70_N"/>
    <property type="match status" value="1"/>
</dbReference>
<dbReference type="OrthoDB" id="1922221at2759"/>
<evidence type="ECO:0000259" key="5">
    <source>
        <dbReference type="Pfam" id="PF03081"/>
    </source>
</evidence>
<dbReference type="EMBL" id="JADFTS010000007">
    <property type="protein sequence ID" value="KAF9599555.1"/>
    <property type="molecule type" value="Genomic_DNA"/>
</dbReference>
<dbReference type="Gene3D" id="1.20.1280.170">
    <property type="entry name" value="Exocyst complex component Exo70"/>
    <property type="match status" value="2"/>
</dbReference>
<evidence type="ECO:0000256" key="3">
    <source>
        <dbReference type="RuleBase" id="RU365026"/>
    </source>
</evidence>
<dbReference type="PANTHER" id="PTHR12542:SF17">
    <property type="entry name" value="EXOCYST SUBUNIT EXO70 FAMILY PROTEIN"/>
    <property type="match status" value="1"/>
</dbReference>
<comment type="function">
    <text evidence="3">Component of the exocyst complex.</text>
</comment>
<feature type="domain" description="Exocyst complex subunit Exo70 C-terminal" evidence="5">
    <location>
        <begin position="159"/>
        <end position="351"/>
    </location>
</feature>
<protein>
    <recommendedName>
        <fullName evidence="3">Exocyst subunit Exo70 family protein</fullName>
    </recommendedName>
</protein>
<keyword evidence="3" id="KW-0268">Exocytosis</keyword>
<evidence type="ECO:0000313" key="6">
    <source>
        <dbReference type="EMBL" id="KAF9599555.1"/>
    </source>
</evidence>
<dbReference type="InterPro" id="IPR046364">
    <property type="entry name" value="Exo70_C"/>
</dbReference>
<evidence type="ECO:0000256" key="4">
    <source>
        <dbReference type="SAM" id="MobiDB-lite"/>
    </source>
</evidence>
<feature type="compositionally biased region" description="Basic and acidic residues" evidence="4">
    <location>
        <begin position="54"/>
        <end position="63"/>
    </location>
</feature>
<accession>A0A835HFC5</accession>
<evidence type="ECO:0000256" key="1">
    <source>
        <dbReference type="ARBA" id="ARBA00006756"/>
    </source>
</evidence>
<comment type="caution">
    <text evidence="6">The sequence shown here is derived from an EMBL/GenBank/DDBJ whole genome shotgun (WGS) entry which is preliminary data.</text>
</comment>
<keyword evidence="3" id="KW-0653">Protein transport</keyword>
<sequence>MNYLLFEDSKSDKLVRAQILMQIAMKRMEKEFYHILSTNRDHLDPESISGRSSHASERSKGSEGSRSIVSDYDDGSEDEIQVAGNSISEVEQVSAVAMADIKSIADCMISSGYGKECVKVYKIIRKSIIDEGLYRLGIEQFSSYQIRKMDWAVLELKIKKWLNAANIAVKTLFYGERVLCDHVFSSSDSIRQSCFADISKEGAIILFGFPKKVSTRIKKLPDRVFRLFDLYNTLSNVWPEIESIFSSESASVVKSRALASLTQLSDTIRSMVIEFESVINKDSSKSRIHGGSVHPLTRYVMNYLSILSDYNVILWDIFADWPLQIQSPLPESYFDGHGADDNPPSPLSVRFACETVCVNYEKVGWSKVLSALPEKQIVDISLEEVKSHFKKFNSAFETTYRTQSSWVVPDSKLRDVIEVSVCKNIVPAYTQFYEKYRVLLKHSRNVIKFTPDELTNQISGLFYENSVSVSSSSSSTSSTHGDLSPMSAR</sequence>
<dbReference type="GO" id="GO:0005546">
    <property type="term" value="F:phosphatidylinositol-4,5-bisphosphate binding"/>
    <property type="evidence" value="ECO:0007669"/>
    <property type="project" value="InterPro"/>
</dbReference>
<reference evidence="6 7" key="1">
    <citation type="submission" date="2020-10" db="EMBL/GenBank/DDBJ databases">
        <title>The Coptis chinensis genome and diversification of protoberbering-type alkaloids.</title>
        <authorList>
            <person name="Wang B."/>
            <person name="Shu S."/>
            <person name="Song C."/>
            <person name="Liu Y."/>
        </authorList>
    </citation>
    <scope>NUCLEOTIDE SEQUENCE [LARGE SCALE GENOMIC DNA]</scope>
    <source>
        <strain evidence="6">HL-2020</strain>
        <tissue evidence="6">Leaf</tissue>
    </source>
</reference>
<feature type="domain" description="Exocyst complex subunit Exo70 C-terminal" evidence="5">
    <location>
        <begin position="359"/>
        <end position="459"/>
    </location>
</feature>
<dbReference type="Proteomes" id="UP000631114">
    <property type="component" value="Unassembled WGS sequence"/>
</dbReference>
<dbReference type="Pfam" id="PF03081">
    <property type="entry name" value="Exo70_C"/>
    <property type="match status" value="2"/>
</dbReference>
<dbReference type="GO" id="GO:0006887">
    <property type="term" value="P:exocytosis"/>
    <property type="evidence" value="ECO:0007669"/>
    <property type="project" value="UniProtKB-KW"/>
</dbReference>
<dbReference type="InterPro" id="IPR016159">
    <property type="entry name" value="Cullin_repeat-like_dom_sf"/>
</dbReference>
<dbReference type="GO" id="GO:0000145">
    <property type="term" value="C:exocyst"/>
    <property type="evidence" value="ECO:0007669"/>
    <property type="project" value="InterPro"/>
</dbReference>
<evidence type="ECO:0000313" key="7">
    <source>
        <dbReference type="Proteomes" id="UP000631114"/>
    </source>
</evidence>
<feature type="region of interest" description="Disordered" evidence="4">
    <location>
        <begin position="44"/>
        <end position="74"/>
    </location>
</feature>
<name>A0A835HFC5_9MAGN</name>
<evidence type="ECO:0000256" key="2">
    <source>
        <dbReference type="ARBA" id="ARBA00022448"/>
    </source>
</evidence>
<proteinExistence type="inferred from homology"/>
<keyword evidence="2 3" id="KW-0813">Transport</keyword>
<organism evidence="6 7">
    <name type="scientific">Coptis chinensis</name>
    <dbReference type="NCBI Taxonomy" id="261450"/>
    <lineage>
        <taxon>Eukaryota</taxon>
        <taxon>Viridiplantae</taxon>
        <taxon>Streptophyta</taxon>
        <taxon>Embryophyta</taxon>
        <taxon>Tracheophyta</taxon>
        <taxon>Spermatophyta</taxon>
        <taxon>Magnoliopsida</taxon>
        <taxon>Ranunculales</taxon>
        <taxon>Ranunculaceae</taxon>
        <taxon>Coptidoideae</taxon>
        <taxon>Coptis</taxon>
    </lineage>
</organism>
<dbReference type="AlphaFoldDB" id="A0A835HFC5"/>
<gene>
    <name evidence="6" type="ORF">IFM89_038977</name>
</gene>
<feature type="region of interest" description="Disordered" evidence="4">
    <location>
        <begin position="469"/>
        <end position="489"/>
    </location>
</feature>
<dbReference type="SUPFAM" id="SSF74788">
    <property type="entry name" value="Cullin repeat-like"/>
    <property type="match status" value="1"/>
</dbReference>
<dbReference type="PANTHER" id="PTHR12542">
    <property type="entry name" value="EXOCYST COMPLEX PROTEIN EXO70"/>
    <property type="match status" value="1"/>
</dbReference>
<dbReference type="GO" id="GO:0015031">
    <property type="term" value="P:protein transport"/>
    <property type="evidence" value="ECO:0007669"/>
    <property type="project" value="UniProtKB-KW"/>
</dbReference>
<feature type="compositionally biased region" description="Low complexity" evidence="4">
    <location>
        <begin position="469"/>
        <end position="479"/>
    </location>
</feature>
<keyword evidence="7" id="KW-1185">Reference proteome</keyword>